<name>A0A3M7DN47_HORWE</name>
<evidence type="ECO:0000313" key="2">
    <source>
        <dbReference type="Proteomes" id="UP000269276"/>
    </source>
</evidence>
<reference evidence="1 2" key="1">
    <citation type="journal article" date="2018" name="BMC Genomics">
        <title>Genomic evidence for intraspecific hybridization in a clonal and extremely halotolerant yeast.</title>
        <authorList>
            <person name="Gostincar C."/>
            <person name="Stajich J.E."/>
            <person name="Zupancic J."/>
            <person name="Zalar P."/>
            <person name="Gunde-Cimerman N."/>
        </authorList>
    </citation>
    <scope>NUCLEOTIDE SEQUENCE [LARGE SCALE GENOMIC DNA]</scope>
    <source>
        <strain evidence="1 2">EXF-2682</strain>
    </source>
</reference>
<dbReference type="OrthoDB" id="3896165at2759"/>
<evidence type="ECO:0000313" key="1">
    <source>
        <dbReference type="EMBL" id="RMY65809.1"/>
    </source>
</evidence>
<sequence>MTCRLTFPWVTLRSVLGASDHRIKENDIHSVQASFLKFAIQLGHVCTTPQLPHVLLPSEMPAPHLGHDECAIGFRALLNRRRVSC</sequence>
<dbReference type="VEuPathDB" id="FungiDB:BTJ68_09074"/>
<dbReference type="EMBL" id="QWIP01000337">
    <property type="protein sequence ID" value="RMY65809.1"/>
    <property type="molecule type" value="Genomic_DNA"/>
</dbReference>
<dbReference type="AlphaFoldDB" id="A0A3M7DN47"/>
<accession>A0A3M7DN47</accession>
<gene>
    <name evidence="1" type="ORF">D0863_08854</name>
</gene>
<organism evidence="1 2">
    <name type="scientific">Hortaea werneckii</name>
    <name type="common">Black yeast</name>
    <name type="synonym">Cladosporium werneckii</name>
    <dbReference type="NCBI Taxonomy" id="91943"/>
    <lineage>
        <taxon>Eukaryota</taxon>
        <taxon>Fungi</taxon>
        <taxon>Dikarya</taxon>
        <taxon>Ascomycota</taxon>
        <taxon>Pezizomycotina</taxon>
        <taxon>Dothideomycetes</taxon>
        <taxon>Dothideomycetidae</taxon>
        <taxon>Mycosphaerellales</taxon>
        <taxon>Teratosphaeriaceae</taxon>
        <taxon>Hortaea</taxon>
    </lineage>
</organism>
<protein>
    <submittedName>
        <fullName evidence="1">Uncharacterized protein</fullName>
    </submittedName>
</protein>
<proteinExistence type="predicted"/>
<dbReference type="Proteomes" id="UP000269276">
    <property type="component" value="Unassembled WGS sequence"/>
</dbReference>
<comment type="caution">
    <text evidence="1">The sequence shown here is derived from an EMBL/GenBank/DDBJ whole genome shotgun (WGS) entry which is preliminary data.</text>
</comment>